<proteinExistence type="predicted"/>
<accession>A0ABR0ZDF2</accession>
<evidence type="ECO:0000313" key="2">
    <source>
        <dbReference type="Proteomes" id="UP001369086"/>
    </source>
</evidence>
<organism evidence="1 2">
    <name type="scientific">Huso huso</name>
    <name type="common">Beluga</name>
    <name type="synonym">Acipenser huso</name>
    <dbReference type="NCBI Taxonomy" id="61971"/>
    <lineage>
        <taxon>Eukaryota</taxon>
        <taxon>Metazoa</taxon>
        <taxon>Chordata</taxon>
        <taxon>Craniata</taxon>
        <taxon>Vertebrata</taxon>
        <taxon>Euteleostomi</taxon>
        <taxon>Actinopterygii</taxon>
        <taxon>Chondrostei</taxon>
        <taxon>Acipenseriformes</taxon>
        <taxon>Acipenseridae</taxon>
        <taxon>Huso</taxon>
    </lineage>
</organism>
<dbReference type="EMBL" id="JAHFZB010000013">
    <property type="protein sequence ID" value="KAK6482840.1"/>
    <property type="molecule type" value="Genomic_DNA"/>
</dbReference>
<comment type="caution">
    <text evidence="1">The sequence shown here is derived from an EMBL/GenBank/DDBJ whole genome shotgun (WGS) entry which is preliminary data.</text>
</comment>
<gene>
    <name evidence="1" type="ORF">HHUSO_G15940</name>
</gene>
<dbReference type="Proteomes" id="UP001369086">
    <property type="component" value="Unassembled WGS sequence"/>
</dbReference>
<protein>
    <submittedName>
        <fullName evidence="1">Uncharacterized protein</fullName>
    </submittedName>
</protein>
<sequence>MLTEYCDGIHFREHPVFSADPNALRLHFYEDEFEVVNPLGSKKNKHKLCAIYYTVGNVHSRYRSQLKHIHLALLVRYKCVQQCGLDSILQPMLKDLQELTSNGVTVTVNGIDYKIQVAIATISGDYLSAHLIGGFTMSFSTGCIGRQCMATYGDIKEKFSEDQFQLRTSEVHKYHLQSMRENPENSAIYGVRSRCPFEELNYFDTTTAFPPDLMHDFLEGVIPLVLKLVLTKAHRERHITLHELSEEIKKNTYWSK</sequence>
<dbReference type="InterPro" id="IPR004242">
    <property type="entry name" value="Transposase_21"/>
</dbReference>
<reference evidence="1 2" key="1">
    <citation type="submission" date="2021-05" db="EMBL/GenBank/DDBJ databases">
        <authorList>
            <person name="Zahm M."/>
            <person name="Klopp C."/>
            <person name="Cabau C."/>
            <person name="Kuhl H."/>
            <person name="Suciu R."/>
            <person name="Ciorpac M."/>
            <person name="Holostenco D."/>
            <person name="Gessner J."/>
            <person name="Wuertz S."/>
            <person name="Hohne C."/>
            <person name="Stock M."/>
            <person name="Gislard M."/>
            <person name="Lluch J."/>
            <person name="Milhes M."/>
            <person name="Lampietro C."/>
            <person name="Lopez Roques C."/>
            <person name="Donnadieu C."/>
            <person name="Du K."/>
            <person name="Schartl M."/>
            <person name="Guiguen Y."/>
        </authorList>
    </citation>
    <scope>NUCLEOTIDE SEQUENCE [LARGE SCALE GENOMIC DNA]</scope>
    <source>
        <strain evidence="1">Hh-F2</strain>
        <tissue evidence="1">Blood</tissue>
    </source>
</reference>
<name>A0ABR0ZDF2_HUSHU</name>
<dbReference type="Pfam" id="PF02992">
    <property type="entry name" value="Transposase_21"/>
    <property type="match status" value="1"/>
</dbReference>
<evidence type="ECO:0000313" key="1">
    <source>
        <dbReference type="EMBL" id="KAK6482840.1"/>
    </source>
</evidence>
<keyword evidence="2" id="KW-1185">Reference proteome</keyword>